<organism evidence="1 2">
    <name type="scientific">Glossina palpalis gambiensis</name>
    <dbReference type="NCBI Taxonomy" id="67801"/>
    <lineage>
        <taxon>Eukaryota</taxon>
        <taxon>Metazoa</taxon>
        <taxon>Ecdysozoa</taxon>
        <taxon>Arthropoda</taxon>
        <taxon>Hexapoda</taxon>
        <taxon>Insecta</taxon>
        <taxon>Pterygota</taxon>
        <taxon>Neoptera</taxon>
        <taxon>Endopterygota</taxon>
        <taxon>Diptera</taxon>
        <taxon>Brachycera</taxon>
        <taxon>Muscomorpha</taxon>
        <taxon>Hippoboscoidea</taxon>
        <taxon>Glossinidae</taxon>
        <taxon>Glossina</taxon>
    </lineage>
</organism>
<protein>
    <submittedName>
        <fullName evidence="1">Uncharacterized protein</fullName>
    </submittedName>
</protein>
<proteinExistence type="predicted"/>
<keyword evidence="2" id="KW-1185">Reference proteome</keyword>
<dbReference type="Proteomes" id="UP000092460">
    <property type="component" value="Unassembled WGS sequence"/>
</dbReference>
<sequence length="154" mass="16910">MYLDTNKIIQKQEKVFNVVQPVGLFCKSRFSIVTESNRFTTALPMPFDIADALNITTIAAASFHTIRPLFHSLFQKKQKQNNTVSGTSYAARSADFMECPSLVSINSGIDLSTSAVEIAANMSLELVFTMMCVKCVGLMYMLSTCCCAVPVVLS</sequence>
<name>A0A1B0BRI2_9MUSC</name>
<dbReference type="EMBL" id="JXJN01019108">
    <property type="status" value="NOT_ANNOTATED_CDS"/>
    <property type="molecule type" value="Genomic_DNA"/>
</dbReference>
<reference evidence="2" key="1">
    <citation type="submission" date="2015-01" db="EMBL/GenBank/DDBJ databases">
        <authorList>
            <person name="Aksoy S."/>
            <person name="Warren W."/>
            <person name="Wilson R.K."/>
        </authorList>
    </citation>
    <scope>NUCLEOTIDE SEQUENCE [LARGE SCALE GENOMIC DNA]</scope>
    <source>
        <strain evidence="2">IAEA</strain>
    </source>
</reference>
<evidence type="ECO:0000313" key="1">
    <source>
        <dbReference type="EnsemblMetazoa" id="GPPI038295-PA"/>
    </source>
</evidence>
<dbReference type="AlphaFoldDB" id="A0A1B0BRI2"/>
<reference evidence="1" key="2">
    <citation type="submission" date="2020-05" db="UniProtKB">
        <authorList>
            <consortium name="EnsemblMetazoa"/>
        </authorList>
    </citation>
    <scope>IDENTIFICATION</scope>
    <source>
        <strain evidence="1">IAEA</strain>
    </source>
</reference>
<dbReference type="VEuPathDB" id="VectorBase:GPPI038295"/>
<evidence type="ECO:0000313" key="2">
    <source>
        <dbReference type="Proteomes" id="UP000092460"/>
    </source>
</evidence>
<dbReference type="EnsemblMetazoa" id="GPPI038295-RA">
    <property type="protein sequence ID" value="GPPI038295-PA"/>
    <property type="gene ID" value="GPPI038295"/>
</dbReference>
<accession>A0A1B0BRI2</accession>